<gene>
    <name evidence="1" type="ORF">H0P51_19705</name>
</gene>
<dbReference type="Proteomes" id="UP000510682">
    <property type="component" value="Chromosome"/>
</dbReference>
<reference evidence="1" key="2">
    <citation type="submission" date="2020-07" db="EMBL/GenBank/DDBJ databases">
        <authorList>
            <person name="Yu X."/>
        </authorList>
    </citation>
    <scope>NUCLEOTIDE SEQUENCE [LARGE SCALE GENOMIC DNA]</scope>
    <source>
        <strain evidence="1">24T</strain>
    </source>
</reference>
<accession>A0A7D6HT47</accession>
<dbReference type="AlphaFoldDB" id="A0A7D6HT47"/>
<sequence>MTFEMQPDFMQGLTTAQETAGTMITTAMSTITSAQMSSFSMALGPIAAANMIPAMYESAANNLASGMSTAAKHGLLGVATHISNATHAAADAAGGPEET</sequence>
<evidence type="ECO:0000313" key="1">
    <source>
        <dbReference type="EMBL" id="QLL05993.1"/>
    </source>
</evidence>
<protein>
    <submittedName>
        <fullName evidence="1">Uncharacterized protein</fullName>
    </submittedName>
</protein>
<dbReference type="KEGG" id="mgor:H0P51_19705"/>
<dbReference type="RefSeq" id="WP_180914574.1">
    <property type="nucleotide sequence ID" value="NZ_CP059165.1"/>
</dbReference>
<evidence type="ECO:0000313" key="2">
    <source>
        <dbReference type="Proteomes" id="UP000510682"/>
    </source>
</evidence>
<keyword evidence="2" id="KW-1185">Reference proteome</keyword>
<name>A0A7D6HT47_9MYCO</name>
<proteinExistence type="predicted"/>
<dbReference type="EMBL" id="CP059165">
    <property type="protein sequence ID" value="QLL05993.1"/>
    <property type="molecule type" value="Genomic_DNA"/>
</dbReference>
<organism evidence="1 2">
    <name type="scientific">Mycobacterium vicinigordonae</name>
    <dbReference type="NCBI Taxonomy" id="1719132"/>
    <lineage>
        <taxon>Bacteria</taxon>
        <taxon>Bacillati</taxon>
        <taxon>Actinomycetota</taxon>
        <taxon>Actinomycetes</taxon>
        <taxon>Mycobacteriales</taxon>
        <taxon>Mycobacteriaceae</taxon>
        <taxon>Mycobacterium</taxon>
    </lineage>
</organism>
<reference evidence="1" key="1">
    <citation type="submission" date="2020-07" db="EMBL/GenBank/DDBJ databases">
        <title>Description of Mycobacterium gordonae subsp. intergordonae subsp.nov. and Mycobacterium gordonae subsp. gordonae subsp. nov.</title>
        <authorList>
            <person name="Huang H."/>
        </authorList>
    </citation>
    <scope>NUCLEOTIDE SEQUENCE [LARGE SCALE GENOMIC DNA]</scope>
    <source>
        <strain evidence="1">24T</strain>
    </source>
</reference>